<dbReference type="Proteomes" id="UP000250991">
    <property type="component" value="Unassembled WGS sequence"/>
</dbReference>
<proteinExistence type="inferred from homology"/>
<accession>A0A2X3LZH4</accession>
<dbReference type="AlphaFoldDB" id="A0A2X3LZH4"/>
<keyword evidence="2" id="KW-0229">DNA integration</keyword>
<evidence type="ECO:0000256" key="2">
    <source>
        <dbReference type="ARBA" id="ARBA00022908"/>
    </source>
</evidence>
<evidence type="ECO:0000313" key="5">
    <source>
        <dbReference type="EMBL" id="SQD05050.1"/>
    </source>
</evidence>
<feature type="region of interest" description="Disordered" evidence="3">
    <location>
        <begin position="38"/>
        <end position="58"/>
    </location>
</feature>
<gene>
    <name evidence="5" type="ORF">NCTC8009_05601</name>
</gene>
<evidence type="ECO:0000256" key="3">
    <source>
        <dbReference type="SAM" id="MobiDB-lite"/>
    </source>
</evidence>
<dbReference type="GO" id="GO:0008907">
    <property type="term" value="F:integrase activity"/>
    <property type="evidence" value="ECO:0007669"/>
    <property type="project" value="InterPro"/>
</dbReference>
<feature type="domain" description="Integrase lambda-type N-terminal DNA-binding" evidence="4">
    <location>
        <begin position="1"/>
        <end position="40"/>
    </location>
</feature>
<organism evidence="5 6">
    <name type="scientific">Escherichia coli</name>
    <dbReference type="NCBI Taxonomy" id="562"/>
    <lineage>
        <taxon>Bacteria</taxon>
        <taxon>Pseudomonadati</taxon>
        <taxon>Pseudomonadota</taxon>
        <taxon>Gammaproteobacteria</taxon>
        <taxon>Enterobacterales</taxon>
        <taxon>Enterobacteriaceae</taxon>
        <taxon>Escherichia</taxon>
    </lineage>
</organism>
<dbReference type="GO" id="GO:0003677">
    <property type="term" value="F:DNA binding"/>
    <property type="evidence" value="ECO:0007669"/>
    <property type="project" value="InterPro"/>
</dbReference>
<protein>
    <submittedName>
        <fullName evidence="5">Prophage lambda integrase</fullName>
    </submittedName>
</protein>
<comment type="similarity">
    <text evidence="1">Belongs to the 'phage' integrase family.</text>
</comment>
<dbReference type="EMBL" id="UARW01000010">
    <property type="protein sequence ID" value="SQD05050.1"/>
    <property type="molecule type" value="Genomic_DNA"/>
</dbReference>
<reference evidence="5 6" key="1">
    <citation type="submission" date="2018-06" db="EMBL/GenBank/DDBJ databases">
        <authorList>
            <consortium name="Pathogen Informatics"/>
            <person name="Doyle S."/>
        </authorList>
    </citation>
    <scope>NUCLEOTIDE SEQUENCE [LARGE SCALE GENOMIC DNA]</scope>
    <source>
        <strain evidence="5 6">NCTC8009</strain>
    </source>
</reference>
<dbReference type="Gene3D" id="3.30.160.60">
    <property type="entry name" value="Classic Zinc Finger"/>
    <property type="match status" value="1"/>
</dbReference>
<evidence type="ECO:0000259" key="4">
    <source>
        <dbReference type="Pfam" id="PF09003"/>
    </source>
</evidence>
<name>A0A2X3LZH4_ECOLX</name>
<dbReference type="Pfam" id="PF09003">
    <property type="entry name" value="Arm-DNA-bind_1"/>
    <property type="match status" value="1"/>
</dbReference>
<evidence type="ECO:0000256" key="1">
    <source>
        <dbReference type="ARBA" id="ARBA00008857"/>
    </source>
</evidence>
<evidence type="ECO:0000313" key="6">
    <source>
        <dbReference type="Proteomes" id="UP000250991"/>
    </source>
</evidence>
<sequence length="58" mass="6845">MSPRPRKNSTDVAGLYEKFDRRTGRVYYQYKNPVTGKFHDSEQTKVRQKKSLPQPISE</sequence>
<dbReference type="InterPro" id="IPR015094">
    <property type="entry name" value="Integrase_lambda-typ_DNA-bd_N"/>
</dbReference>